<dbReference type="GO" id="GO:0015293">
    <property type="term" value="F:symporter activity"/>
    <property type="evidence" value="ECO:0007669"/>
    <property type="project" value="UniProtKB-KW"/>
</dbReference>
<evidence type="ECO:0000256" key="10">
    <source>
        <dbReference type="ARBA" id="ARBA00039918"/>
    </source>
</evidence>
<evidence type="ECO:0000256" key="2">
    <source>
        <dbReference type="ARBA" id="ARBA00008240"/>
    </source>
</evidence>
<evidence type="ECO:0000256" key="9">
    <source>
        <dbReference type="ARBA" id="ARBA00037295"/>
    </source>
</evidence>
<dbReference type="RefSeq" id="WP_105417623.1">
    <property type="nucleotide sequence ID" value="NZ_PUIO01000028.1"/>
</dbReference>
<evidence type="ECO:0000256" key="1">
    <source>
        <dbReference type="ARBA" id="ARBA00004651"/>
    </source>
</evidence>
<feature type="transmembrane region" description="Helical" evidence="11">
    <location>
        <begin position="107"/>
        <end position="130"/>
    </location>
</feature>
<feature type="transmembrane region" description="Helical" evidence="11">
    <location>
        <begin position="44"/>
        <end position="65"/>
    </location>
</feature>
<dbReference type="PANTHER" id="PTHR43528">
    <property type="entry name" value="ALPHA-KETOGLUTARATE PERMEASE"/>
    <property type="match status" value="1"/>
</dbReference>
<dbReference type="InterPro" id="IPR011701">
    <property type="entry name" value="MFS"/>
</dbReference>
<feature type="transmembrane region" description="Helical" evidence="11">
    <location>
        <begin position="361"/>
        <end position="386"/>
    </location>
</feature>
<gene>
    <name evidence="13" type="ORF">C5613_22185</name>
</gene>
<dbReference type="InterPro" id="IPR020846">
    <property type="entry name" value="MFS_dom"/>
</dbReference>
<dbReference type="Pfam" id="PF07690">
    <property type="entry name" value="MFS_1"/>
    <property type="match status" value="1"/>
</dbReference>
<feature type="transmembrane region" description="Helical" evidence="11">
    <location>
        <begin position="177"/>
        <end position="196"/>
    </location>
</feature>
<evidence type="ECO:0000313" key="14">
    <source>
        <dbReference type="Proteomes" id="UP000239290"/>
    </source>
</evidence>
<dbReference type="InterPro" id="IPR036259">
    <property type="entry name" value="MFS_trans_sf"/>
</dbReference>
<feature type="transmembrane region" description="Helical" evidence="11">
    <location>
        <begin position="392"/>
        <end position="410"/>
    </location>
</feature>
<feature type="transmembrane region" description="Helical" evidence="11">
    <location>
        <begin position="298"/>
        <end position="316"/>
    </location>
</feature>
<feature type="transmembrane region" description="Helical" evidence="11">
    <location>
        <begin position="77"/>
        <end position="101"/>
    </location>
</feature>
<keyword evidence="3" id="KW-0813">Transport</keyword>
<dbReference type="Gene3D" id="1.20.1250.20">
    <property type="entry name" value="MFS general substrate transporter like domains"/>
    <property type="match status" value="1"/>
</dbReference>
<evidence type="ECO:0000313" key="13">
    <source>
        <dbReference type="EMBL" id="PQP22778.1"/>
    </source>
</evidence>
<dbReference type="AlphaFoldDB" id="A0A2S8J6X7"/>
<comment type="similarity">
    <text evidence="2">Belongs to the major facilitator superfamily. Metabolite:H+ Symporter (MHS) family (TC 2.A.1.6) family.</text>
</comment>
<comment type="function">
    <text evidence="9">May be a proton symporter involved in the uptake of osmolytes such as proline and glycine betaine.</text>
</comment>
<evidence type="ECO:0000256" key="7">
    <source>
        <dbReference type="ARBA" id="ARBA00022989"/>
    </source>
</evidence>
<keyword evidence="7 11" id="KW-1133">Transmembrane helix</keyword>
<keyword evidence="5 11" id="KW-0812">Transmembrane</keyword>
<protein>
    <recommendedName>
        <fullName evidence="10">Putative proline/betaine transporter</fullName>
    </recommendedName>
</protein>
<feature type="domain" description="Major facilitator superfamily (MFS) profile" evidence="12">
    <location>
        <begin position="5"/>
        <end position="414"/>
    </location>
</feature>
<dbReference type="EMBL" id="PUIO01000028">
    <property type="protein sequence ID" value="PQP22778.1"/>
    <property type="molecule type" value="Genomic_DNA"/>
</dbReference>
<evidence type="ECO:0000256" key="3">
    <source>
        <dbReference type="ARBA" id="ARBA00022448"/>
    </source>
</evidence>
<keyword evidence="4" id="KW-1003">Cell membrane</keyword>
<feature type="transmembrane region" description="Helical" evidence="11">
    <location>
        <begin position="322"/>
        <end position="349"/>
    </location>
</feature>
<organism evidence="13 14">
    <name type="scientific">Rhodococcus opacus</name>
    <name type="common">Nocardia opaca</name>
    <dbReference type="NCBI Taxonomy" id="37919"/>
    <lineage>
        <taxon>Bacteria</taxon>
        <taxon>Bacillati</taxon>
        <taxon>Actinomycetota</taxon>
        <taxon>Actinomycetes</taxon>
        <taxon>Mycobacteriales</taxon>
        <taxon>Nocardiaceae</taxon>
        <taxon>Rhodococcus</taxon>
    </lineage>
</organism>
<feature type="transmembrane region" description="Helical" evidence="11">
    <location>
        <begin position="270"/>
        <end position="289"/>
    </location>
</feature>
<evidence type="ECO:0000256" key="5">
    <source>
        <dbReference type="ARBA" id="ARBA00022692"/>
    </source>
</evidence>
<name>A0A2S8J6X7_RHOOP</name>
<feature type="transmembrane region" description="Helical" evidence="11">
    <location>
        <begin position="142"/>
        <end position="165"/>
    </location>
</feature>
<dbReference type="Proteomes" id="UP000239290">
    <property type="component" value="Unassembled WGS sequence"/>
</dbReference>
<keyword evidence="8 11" id="KW-0472">Membrane</keyword>
<evidence type="ECO:0000259" key="12">
    <source>
        <dbReference type="PROSITE" id="PS50850"/>
    </source>
</evidence>
<accession>A0A2S8J6X7</accession>
<reference evidence="14" key="1">
    <citation type="submission" date="2018-02" db="EMBL/GenBank/DDBJ databases">
        <title>Draft genome sequencing of Rhodococcus opacus KU647198.</title>
        <authorList>
            <person name="Zheng B.-X."/>
        </authorList>
    </citation>
    <scope>NUCLEOTIDE SEQUENCE [LARGE SCALE GENOMIC DNA]</scope>
    <source>
        <strain evidence="14">04-OD7</strain>
    </source>
</reference>
<sequence>MSRRVAVAAGIGHFLEWFDFAVYGFLAATIGALFFPSGNATTSLLASLAVFGVAFLFRPLGGLLIGAFGDRAGRRAALSLAIVVMGICTIGIGILPTYATIGLAAPALLVLLRCAQGFSAGGEYAGAAAFLVEYAPARRRGLWSSVVSAGAGIGVMAGGAVTLLLTTLLSDDQMTTWGWRVPFLVAGPLAVLGLYVRLRLEDTPVFQELQRAHEVEHAPLRNAGKHSRSGILLVFVCTAVTGLGFYYLATFVVTFLTVEVHMTKTAALELAVLGLLIYSLMCPVAGMIGDRIGRRRTMLLGAGGIALTAVPCFVLLSTGTWYLALIGLVIFAAFEALANVMLGVLMVELFPARLRVTGSSIGFNVAQALIGGPGPFIATAIAAAAALIVAPALYLVAIAALSFVLLLRYLPETSGVSLFSEEAPSARK</sequence>
<comment type="caution">
    <text evidence="13">The sequence shown here is derived from an EMBL/GenBank/DDBJ whole genome shotgun (WGS) entry which is preliminary data.</text>
</comment>
<proteinExistence type="inferred from homology"/>
<dbReference type="PANTHER" id="PTHR43528:SF1">
    <property type="entry name" value="ALPHA-KETOGLUTARATE PERMEASE"/>
    <property type="match status" value="1"/>
</dbReference>
<comment type="subcellular location">
    <subcellularLocation>
        <location evidence="1">Cell membrane</location>
        <topology evidence="1">Multi-pass membrane protein</topology>
    </subcellularLocation>
</comment>
<evidence type="ECO:0000256" key="6">
    <source>
        <dbReference type="ARBA" id="ARBA00022847"/>
    </source>
</evidence>
<evidence type="ECO:0000256" key="11">
    <source>
        <dbReference type="SAM" id="Phobius"/>
    </source>
</evidence>
<dbReference type="GO" id="GO:0005886">
    <property type="term" value="C:plasma membrane"/>
    <property type="evidence" value="ECO:0007669"/>
    <property type="project" value="UniProtKB-SubCell"/>
</dbReference>
<feature type="transmembrane region" description="Helical" evidence="11">
    <location>
        <begin position="20"/>
        <end position="38"/>
    </location>
</feature>
<evidence type="ECO:0000256" key="4">
    <source>
        <dbReference type="ARBA" id="ARBA00022475"/>
    </source>
</evidence>
<dbReference type="FunFam" id="1.20.1250.20:FF:000001">
    <property type="entry name" value="Dicarboxylate MFS transporter"/>
    <property type="match status" value="1"/>
</dbReference>
<evidence type="ECO:0000256" key="8">
    <source>
        <dbReference type="ARBA" id="ARBA00023136"/>
    </source>
</evidence>
<dbReference type="InterPro" id="IPR051084">
    <property type="entry name" value="H+-coupled_symporters"/>
</dbReference>
<dbReference type="PROSITE" id="PS50850">
    <property type="entry name" value="MFS"/>
    <property type="match status" value="1"/>
</dbReference>
<dbReference type="SUPFAM" id="SSF103473">
    <property type="entry name" value="MFS general substrate transporter"/>
    <property type="match status" value="1"/>
</dbReference>
<keyword evidence="6" id="KW-0769">Symport</keyword>
<feature type="transmembrane region" description="Helical" evidence="11">
    <location>
        <begin position="231"/>
        <end position="258"/>
    </location>
</feature>